<dbReference type="GO" id="GO:0016787">
    <property type="term" value="F:hydrolase activity"/>
    <property type="evidence" value="ECO:0007669"/>
    <property type="project" value="UniProtKB-KW"/>
</dbReference>
<dbReference type="PRINTS" id="PR00111">
    <property type="entry name" value="ABHYDROLASE"/>
</dbReference>
<dbReference type="InterPro" id="IPR029058">
    <property type="entry name" value="AB_hydrolase_fold"/>
</dbReference>
<comment type="caution">
    <text evidence="3">The sequence shown here is derived from an EMBL/GenBank/DDBJ whole genome shotgun (WGS) entry which is preliminary data.</text>
</comment>
<evidence type="ECO:0000313" key="4">
    <source>
        <dbReference type="Proteomes" id="UP001501690"/>
    </source>
</evidence>
<evidence type="ECO:0000259" key="2">
    <source>
        <dbReference type="Pfam" id="PF00561"/>
    </source>
</evidence>
<reference evidence="4" key="1">
    <citation type="journal article" date="2019" name="Int. J. Syst. Evol. Microbiol.">
        <title>The Global Catalogue of Microorganisms (GCM) 10K type strain sequencing project: providing services to taxonomists for standard genome sequencing and annotation.</title>
        <authorList>
            <consortium name="The Broad Institute Genomics Platform"/>
            <consortium name="The Broad Institute Genome Sequencing Center for Infectious Disease"/>
            <person name="Wu L."/>
            <person name="Ma J."/>
        </authorList>
    </citation>
    <scope>NUCLEOTIDE SEQUENCE [LARGE SCALE GENOMIC DNA]</scope>
    <source>
        <strain evidence="4">JCM 15577</strain>
    </source>
</reference>
<dbReference type="InterPro" id="IPR050266">
    <property type="entry name" value="AB_hydrolase_sf"/>
</dbReference>
<feature type="domain" description="AB hydrolase-1" evidence="2">
    <location>
        <begin position="21"/>
        <end position="131"/>
    </location>
</feature>
<dbReference type="PANTHER" id="PTHR43798">
    <property type="entry name" value="MONOACYLGLYCEROL LIPASE"/>
    <property type="match status" value="1"/>
</dbReference>
<accession>A0ABP4UD88</accession>
<dbReference type="Pfam" id="PF00561">
    <property type="entry name" value="Abhydrolase_1"/>
    <property type="match status" value="1"/>
</dbReference>
<keyword evidence="4" id="KW-1185">Reference proteome</keyword>
<evidence type="ECO:0000313" key="3">
    <source>
        <dbReference type="EMBL" id="GAA1701378.1"/>
    </source>
</evidence>
<dbReference type="Gene3D" id="3.40.50.1820">
    <property type="entry name" value="alpha/beta hydrolase"/>
    <property type="match status" value="1"/>
</dbReference>
<dbReference type="EMBL" id="BAAAPL010000002">
    <property type="protein sequence ID" value="GAA1701378.1"/>
    <property type="molecule type" value="Genomic_DNA"/>
</dbReference>
<dbReference type="SUPFAM" id="SSF53474">
    <property type="entry name" value="alpha/beta-Hydrolases"/>
    <property type="match status" value="1"/>
</dbReference>
<gene>
    <name evidence="3" type="ORF">GCM10009808_19150</name>
</gene>
<organism evidence="3 4">
    <name type="scientific">Microbacterium sediminicola</name>
    <dbReference type="NCBI Taxonomy" id="415210"/>
    <lineage>
        <taxon>Bacteria</taxon>
        <taxon>Bacillati</taxon>
        <taxon>Actinomycetota</taxon>
        <taxon>Actinomycetes</taxon>
        <taxon>Micrococcales</taxon>
        <taxon>Microbacteriaceae</taxon>
        <taxon>Microbacterium</taxon>
    </lineage>
</organism>
<protein>
    <submittedName>
        <fullName evidence="3">Alpha/beta hydrolase</fullName>
    </submittedName>
</protein>
<name>A0ABP4UD88_9MICO</name>
<dbReference type="PANTHER" id="PTHR43798:SF31">
    <property type="entry name" value="AB HYDROLASE SUPERFAMILY PROTEIN YCLE"/>
    <property type="match status" value="1"/>
</dbReference>
<dbReference type="InterPro" id="IPR000073">
    <property type="entry name" value="AB_hydrolase_1"/>
</dbReference>
<keyword evidence="1 3" id="KW-0378">Hydrolase</keyword>
<dbReference type="RefSeq" id="WP_344071973.1">
    <property type="nucleotide sequence ID" value="NZ_BAAAPL010000002.1"/>
</dbReference>
<evidence type="ECO:0000256" key="1">
    <source>
        <dbReference type="ARBA" id="ARBA00022801"/>
    </source>
</evidence>
<sequence length="284" mass="30286">MGRLEVRGATLDFEVTGDDGPLVVQLHGLMSSRQRDRQLGLDLGRALRGHRVLRVDARGHGGSSGSPDPADYAWNRLAEDLIAVLDDVAPGETVHGVGPSMGTGTLLHAALHDPARFTSLTLMVPPTAWGTRRAQAETYLRNADLIERHGVDAYLQLGATTPVPPAIADAPETLPSVDERLLPTVLRGAATADLPAKDNITLIEVPTLILAWTGDPTHPLRTATRLSELLPQSRLVVARTPYGVTAWPGLFAEHVITAGVEPTPTGTIPVMPDVTRPLPETRAS</sequence>
<proteinExistence type="predicted"/>
<dbReference type="Proteomes" id="UP001501690">
    <property type="component" value="Unassembled WGS sequence"/>
</dbReference>